<evidence type="ECO:0000313" key="1">
    <source>
        <dbReference type="EMBL" id="KAK1432476.1"/>
    </source>
</evidence>
<sequence length="121" mass="13872">MFNLREESRATELVTQLVGSTRRTRVGALVHLVELVTELGLHFRHPHVDDNVVWTLRVDTLSAPTPTDLSKGDYHSDVNHFHYYISSISFTAYDTPLQFPFSFSQLFNSFISCCKSSPFYI</sequence>
<gene>
    <name evidence="1" type="ORF">QVD17_09373</name>
</gene>
<reference evidence="1" key="1">
    <citation type="journal article" date="2023" name="bioRxiv">
        <title>Improved chromosome-level genome assembly for marigold (Tagetes erecta).</title>
        <authorList>
            <person name="Jiang F."/>
            <person name="Yuan L."/>
            <person name="Wang S."/>
            <person name="Wang H."/>
            <person name="Xu D."/>
            <person name="Wang A."/>
            <person name="Fan W."/>
        </authorList>
    </citation>
    <scope>NUCLEOTIDE SEQUENCE</scope>
    <source>
        <strain evidence="1">WSJ</strain>
        <tissue evidence="1">Leaf</tissue>
    </source>
</reference>
<protein>
    <submittedName>
        <fullName evidence="1">Uncharacterized protein</fullName>
    </submittedName>
</protein>
<name>A0AAD8L480_TARER</name>
<dbReference type="AlphaFoldDB" id="A0AAD8L480"/>
<keyword evidence="2" id="KW-1185">Reference proteome</keyword>
<accession>A0AAD8L480</accession>
<dbReference type="Proteomes" id="UP001229421">
    <property type="component" value="Unassembled WGS sequence"/>
</dbReference>
<proteinExistence type="predicted"/>
<dbReference type="EMBL" id="JAUHHV010000002">
    <property type="protein sequence ID" value="KAK1432476.1"/>
    <property type="molecule type" value="Genomic_DNA"/>
</dbReference>
<comment type="caution">
    <text evidence="1">The sequence shown here is derived from an EMBL/GenBank/DDBJ whole genome shotgun (WGS) entry which is preliminary data.</text>
</comment>
<evidence type="ECO:0000313" key="2">
    <source>
        <dbReference type="Proteomes" id="UP001229421"/>
    </source>
</evidence>
<organism evidence="1 2">
    <name type="scientific">Tagetes erecta</name>
    <name type="common">African marigold</name>
    <dbReference type="NCBI Taxonomy" id="13708"/>
    <lineage>
        <taxon>Eukaryota</taxon>
        <taxon>Viridiplantae</taxon>
        <taxon>Streptophyta</taxon>
        <taxon>Embryophyta</taxon>
        <taxon>Tracheophyta</taxon>
        <taxon>Spermatophyta</taxon>
        <taxon>Magnoliopsida</taxon>
        <taxon>eudicotyledons</taxon>
        <taxon>Gunneridae</taxon>
        <taxon>Pentapetalae</taxon>
        <taxon>asterids</taxon>
        <taxon>campanulids</taxon>
        <taxon>Asterales</taxon>
        <taxon>Asteraceae</taxon>
        <taxon>Asteroideae</taxon>
        <taxon>Heliantheae alliance</taxon>
        <taxon>Tageteae</taxon>
        <taxon>Tagetes</taxon>
    </lineage>
</organism>